<protein>
    <submittedName>
        <fullName evidence="1">Uncharacterized protein</fullName>
    </submittedName>
</protein>
<sequence length="119" mass="14034">MGIRDQRIEIGFSMKAIVRCVYDIRSNEIYKFQTGFVQHDNNEVPVWRPYDPNDLSLDAPWRNGKWENIYILRMNQKKGSKYVEYETVEHEFEGAVIQLPKASSELMHAFKTHIKKVNG</sequence>
<reference evidence="1 2" key="1">
    <citation type="submission" date="2014-07" db="EMBL/GenBank/DDBJ databases">
        <authorList>
            <person name="Urmite Genomes Urmite Genomes"/>
        </authorList>
    </citation>
    <scope>NUCLEOTIDE SEQUENCE [LARGE SCALE GENOMIC DNA]</scope>
    <source>
        <strain evidence="1 2">20_BN</strain>
    </source>
</reference>
<organism evidence="1 2">
    <name type="scientific">Pseudomonas saudiphocaensis</name>
    <dbReference type="NCBI Taxonomy" id="1499686"/>
    <lineage>
        <taxon>Bacteria</taxon>
        <taxon>Pseudomonadati</taxon>
        <taxon>Pseudomonadota</taxon>
        <taxon>Gammaproteobacteria</taxon>
        <taxon>Pseudomonadales</taxon>
        <taxon>Pseudomonadaceae</taxon>
        <taxon>Pseudomonas</taxon>
    </lineage>
</organism>
<dbReference type="RefSeq" id="WP_139053059.1">
    <property type="nucleotide sequence ID" value="NZ_CCSF01000001.1"/>
</dbReference>
<dbReference type="HOGENOM" id="CLU_2059414_0_0_6"/>
<dbReference type="STRING" id="1499686.BN1079_02454"/>
<keyword evidence="2" id="KW-1185">Reference proteome</keyword>
<gene>
    <name evidence="1" type="ORF">BN1079_02454</name>
</gene>
<evidence type="ECO:0000313" key="2">
    <source>
        <dbReference type="Proteomes" id="UP000053902"/>
    </source>
</evidence>
<evidence type="ECO:0000313" key="1">
    <source>
        <dbReference type="EMBL" id="CDZ95122.1"/>
    </source>
</evidence>
<dbReference type="Proteomes" id="UP000053902">
    <property type="component" value="Unassembled WGS sequence"/>
</dbReference>
<dbReference type="EMBL" id="CCSF01000001">
    <property type="protein sequence ID" value="CDZ95122.1"/>
    <property type="molecule type" value="Genomic_DNA"/>
</dbReference>
<accession>A0A078LXS9</accession>
<dbReference type="AlphaFoldDB" id="A0A078LXS9"/>
<name>A0A078LXS9_9PSED</name>
<proteinExistence type="predicted"/>